<accession>A0A090Q1I9</accession>
<evidence type="ECO:0000313" key="1">
    <source>
        <dbReference type="EMBL" id="GAK96900.1"/>
    </source>
</evidence>
<dbReference type="eggNOG" id="COG0500">
    <property type="taxonomic scope" value="Bacteria"/>
</dbReference>
<protein>
    <submittedName>
        <fullName evidence="1">Putative methyltransferase</fullName>
    </submittedName>
</protein>
<dbReference type="GO" id="GO:0032259">
    <property type="term" value="P:methylation"/>
    <property type="evidence" value="ECO:0007669"/>
    <property type="project" value="UniProtKB-KW"/>
</dbReference>
<keyword evidence="1" id="KW-0489">Methyltransferase</keyword>
<proteinExistence type="predicted"/>
<evidence type="ECO:0000313" key="2">
    <source>
        <dbReference type="Proteomes" id="UP000029221"/>
    </source>
</evidence>
<dbReference type="InterPro" id="IPR029063">
    <property type="entry name" value="SAM-dependent_MTases_sf"/>
</dbReference>
<dbReference type="Pfam" id="PF13489">
    <property type="entry name" value="Methyltransf_23"/>
    <property type="match status" value="1"/>
</dbReference>
<dbReference type="Gene3D" id="3.40.50.150">
    <property type="entry name" value="Vaccinia Virus protein VP39"/>
    <property type="match status" value="1"/>
</dbReference>
<gene>
    <name evidence="1" type="ORF">JCM19294_1209</name>
</gene>
<keyword evidence="2" id="KW-1185">Reference proteome</keyword>
<dbReference type="STRING" id="319236.BST91_03505"/>
<dbReference type="SUPFAM" id="SSF53335">
    <property type="entry name" value="S-adenosyl-L-methionine-dependent methyltransferases"/>
    <property type="match status" value="1"/>
</dbReference>
<name>A0A090Q1I9_9FLAO</name>
<dbReference type="GO" id="GO:0008168">
    <property type="term" value="F:methyltransferase activity"/>
    <property type="evidence" value="ECO:0007669"/>
    <property type="project" value="UniProtKB-KW"/>
</dbReference>
<organism evidence="1 2">
    <name type="scientific">Nonlabens tegetincola</name>
    <dbReference type="NCBI Taxonomy" id="323273"/>
    <lineage>
        <taxon>Bacteria</taxon>
        <taxon>Pseudomonadati</taxon>
        <taxon>Bacteroidota</taxon>
        <taxon>Flavobacteriia</taxon>
        <taxon>Flavobacteriales</taxon>
        <taxon>Flavobacteriaceae</taxon>
        <taxon>Nonlabens</taxon>
    </lineage>
</organism>
<sequence>MDQDVLGTAIRNYYFQDDPTDIEVLSPTMEDDVLPVSYLFRSIDDMPKIERKALSLSSGSVLEVGCAAGCHTAVLLSRSLPVTAIDISAGAIDVVKNRFNFDHLKVMQQSVWDHKGTYDTILMLMNGTGIMQSLNKLTDYLRRLKALLSENGQILIDSSDLKFLYKDDEDGGLWIPAGINYYGEVSFQFKYKNLISDPFPWLYCDFETLKEHAQKAGFSCTKVMDGDHYDYLAQLSIS</sequence>
<reference evidence="1" key="1">
    <citation type="journal article" date="2014" name="Genome Announc.">
        <title>Draft Genome Sequences of Marine Flavobacterium Nonlabens Strains NR17, NR24, NR27, NR32, NR33, and Ara13.</title>
        <authorList>
            <person name="Nakanishi M."/>
            <person name="Meirelles P."/>
            <person name="Suzuki R."/>
            <person name="Takatani N."/>
            <person name="Mino S."/>
            <person name="Suda W."/>
            <person name="Oshima K."/>
            <person name="Hattori M."/>
            <person name="Ohkuma M."/>
            <person name="Hosokawa M."/>
            <person name="Miyashita K."/>
            <person name="Thompson F.L."/>
            <person name="Niwa A."/>
            <person name="Sawabe T."/>
            <person name="Sawabe T."/>
        </authorList>
    </citation>
    <scope>NUCLEOTIDE SEQUENCE [LARGE SCALE GENOMIC DNA]</scope>
    <source>
        <strain evidence="1">JCM 19294</strain>
    </source>
</reference>
<dbReference type="Proteomes" id="UP000029221">
    <property type="component" value="Unassembled WGS sequence"/>
</dbReference>
<dbReference type="RefSeq" id="WP_042278431.1">
    <property type="nucleotide sequence ID" value="NZ_BBML01000003.1"/>
</dbReference>
<comment type="caution">
    <text evidence="1">The sequence shown here is derived from an EMBL/GenBank/DDBJ whole genome shotgun (WGS) entry which is preliminary data.</text>
</comment>
<dbReference type="AlphaFoldDB" id="A0A090Q1I9"/>
<dbReference type="EMBL" id="BBML01000003">
    <property type="protein sequence ID" value="GAK96900.1"/>
    <property type="molecule type" value="Genomic_DNA"/>
</dbReference>
<dbReference type="CDD" id="cd02440">
    <property type="entry name" value="AdoMet_MTases"/>
    <property type="match status" value="1"/>
</dbReference>
<keyword evidence="1" id="KW-0808">Transferase</keyword>